<keyword evidence="1" id="KW-0472">Membrane</keyword>
<dbReference type="Proteomes" id="UP001267426">
    <property type="component" value="Unassembled WGS sequence"/>
</dbReference>
<gene>
    <name evidence="2" type="ORF">RM540_15940</name>
</gene>
<evidence type="ECO:0000256" key="1">
    <source>
        <dbReference type="SAM" id="Phobius"/>
    </source>
</evidence>
<reference evidence="2 3" key="1">
    <citation type="submission" date="2023-09" db="EMBL/GenBank/DDBJ databases">
        <authorList>
            <person name="Rey-Velasco X."/>
        </authorList>
    </citation>
    <scope>NUCLEOTIDE SEQUENCE [LARGE SCALE GENOMIC DNA]</scope>
    <source>
        <strain evidence="2 3">F394</strain>
    </source>
</reference>
<dbReference type="RefSeq" id="WP_311665953.1">
    <property type="nucleotide sequence ID" value="NZ_JAVRHT010000066.1"/>
</dbReference>
<protein>
    <recommendedName>
        <fullName evidence="4">LysR family transcriptional regulator</fullName>
    </recommendedName>
</protein>
<evidence type="ECO:0000313" key="2">
    <source>
        <dbReference type="EMBL" id="MDT0633246.1"/>
    </source>
</evidence>
<organism evidence="2 3">
    <name type="scientific">Rubrivirga litoralis</name>
    <dbReference type="NCBI Taxonomy" id="3075598"/>
    <lineage>
        <taxon>Bacteria</taxon>
        <taxon>Pseudomonadati</taxon>
        <taxon>Rhodothermota</taxon>
        <taxon>Rhodothermia</taxon>
        <taxon>Rhodothermales</taxon>
        <taxon>Rubricoccaceae</taxon>
        <taxon>Rubrivirga</taxon>
    </lineage>
</organism>
<keyword evidence="3" id="KW-1185">Reference proteome</keyword>
<feature type="transmembrane region" description="Helical" evidence="1">
    <location>
        <begin position="31"/>
        <end position="48"/>
    </location>
</feature>
<name>A0ABU3BVR4_9BACT</name>
<evidence type="ECO:0000313" key="3">
    <source>
        <dbReference type="Proteomes" id="UP001267426"/>
    </source>
</evidence>
<evidence type="ECO:0008006" key="4">
    <source>
        <dbReference type="Google" id="ProtNLM"/>
    </source>
</evidence>
<sequence length="64" mass="6435">MSSTAAYLLGFLVLTAGLAMGAHLAGVPAAWIGAGGVAMIGVGILLSVTKTRRPEASPGDRRVR</sequence>
<accession>A0ABU3BVR4</accession>
<proteinExistence type="predicted"/>
<comment type="caution">
    <text evidence="2">The sequence shown here is derived from an EMBL/GenBank/DDBJ whole genome shotgun (WGS) entry which is preliminary data.</text>
</comment>
<dbReference type="EMBL" id="JAVRHT010000066">
    <property type="protein sequence ID" value="MDT0633246.1"/>
    <property type="molecule type" value="Genomic_DNA"/>
</dbReference>
<keyword evidence="1" id="KW-1133">Transmembrane helix</keyword>
<keyword evidence="1" id="KW-0812">Transmembrane</keyword>